<comment type="caution">
    <text evidence="2">The sequence shown here is derived from an EMBL/GenBank/DDBJ whole genome shotgun (WGS) entry which is preliminary data.</text>
</comment>
<feature type="transmembrane region" description="Helical" evidence="1">
    <location>
        <begin position="142"/>
        <end position="164"/>
    </location>
</feature>
<feature type="transmembrane region" description="Helical" evidence="1">
    <location>
        <begin position="113"/>
        <end position="130"/>
    </location>
</feature>
<dbReference type="OrthoDB" id="120967at2759"/>
<accession>A0A2U1M171</accession>
<proteinExistence type="predicted"/>
<name>A0A2U1M171_ARTAN</name>
<reference evidence="2 3" key="1">
    <citation type="journal article" date="2018" name="Mol. Plant">
        <title>The genome of Artemisia annua provides insight into the evolution of Asteraceae family and artemisinin biosynthesis.</title>
        <authorList>
            <person name="Shen Q."/>
            <person name="Zhang L."/>
            <person name="Liao Z."/>
            <person name="Wang S."/>
            <person name="Yan T."/>
            <person name="Shi P."/>
            <person name="Liu M."/>
            <person name="Fu X."/>
            <person name="Pan Q."/>
            <person name="Wang Y."/>
            <person name="Lv Z."/>
            <person name="Lu X."/>
            <person name="Zhang F."/>
            <person name="Jiang W."/>
            <person name="Ma Y."/>
            <person name="Chen M."/>
            <person name="Hao X."/>
            <person name="Li L."/>
            <person name="Tang Y."/>
            <person name="Lv G."/>
            <person name="Zhou Y."/>
            <person name="Sun X."/>
            <person name="Brodelius P.E."/>
            <person name="Rose J.K.C."/>
            <person name="Tang K."/>
        </authorList>
    </citation>
    <scope>NUCLEOTIDE SEQUENCE [LARGE SCALE GENOMIC DNA]</scope>
    <source>
        <strain evidence="3">cv. Huhao1</strain>
        <tissue evidence="2">Leaf</tissue>
    </source>
</reference>
<evidence type="ECO:0000313" key="2">
    <source>
        <dbReference type="EMBL" id="PWA55005.1"/>
    </source>
</evidence>
<keyword evidence="3" id="KW-1185">Reference proteome</keyword>
<dbReference type="EMBL" id="PKPP01006898">
    <property type="protein sequence ID" value="PWA55005.1"/>
    <property type="molecule type" value="Genomic_DNA"/>
</dbReference>
<dbReference type="Proteomes" id="UP000245207">
    <property type="component" value="Unassembled WGS sequence"/>
</dbReference>
<keyword evidence="1" id="KW-0472">Membrane</keyword>
<keyword evidence="1" id="KW-1133">Transmembrane helix</keyword>
<evidence type="ECO:0000313" key="3">
    <source>
        <dbReference type="Proteomes" id="UP000245207"/>
    </source>
</evidence>
<keyword evidence="1" id="KW-0812">Transmembrane</keyword>
<sequence length="305" mass="34461">MLDEENIRGSFRKSNSESDLINPAVIGNAYLDQVSGSIISEFYSANADRNDGHNVNVASDKVLRIEGYSPKLKCRFTVNVIDVITYPFPSYKAIKRSSCFHEKGHENPCGVSGTPYMLMFGILEILFFQIPDFTRFHGFPCWLLLCYSLIPLLVLALEFLKLLANIHRNGEKRSSGAVFSSIVPSQPKYQMIKGVFWLAPVMVSLCNVHLTHPPSIALSDVSYILSVTMTFASVTKICDSGCDVNFYVFNCSIYVWIWDLDTQNNWQRYLRSMALQHQTTNPTITIIHEETSTGDQSSINFKHTN</sequence>
<gene>
    <name evidence="2" type="ORF">CTI12_AA430290</name>
</gene>
<dbReference type="STRING" id="35608.A0A2U1M171"/>
<organism evidence="2 3">
    <name type="scientific">Artemisia annua</name>
    <name type="common">Sweet wormwood</name>
    <dbReference type="NCBI Taxonomy" id="35608"/>
    <lineage>
        <taxon>Eukaryota</taxon>
        <taxon>Viridiplantae</taxon>
        <taxon>Streptophyta</taxon>
        <taxon>Embryophyta</taxon>
        <taxon>Tracheophyta</taxon>
        <taxon>Spermatophyta</taxon>
        <taxon>Magnoliopsida</taxon>
        <taxon>eudicotyledons</taxon>
        <taxon>Gunneridae</taxon>
        <taxon>Pentapetalae</taxon>
        <taxon>asterids</taxon>
        <taxon>campanulids</taxon>
        <taxon>Asterales</taxon>
        <taxon>Asteraceae</taxon>
        <taxon>Asteroideae</taxon>
        <taxon>Anthemideae</taxon>
        <taxon>Artemisiinae</taxon>
        <taxon>Artemisia</taxon>
    </lineage>
</organism>
<evidence type="ECO:0000256" key="1">
    <source>
        <dbReference type="SAM" id="Phobius"/>
    </source>
</evidence>
<protein>
    <submittedName>
        <fullName evidence="2">Phox-associated domain,Sorting nexin</fullName>
    </submittedName>
</protein>
<dbReference type="AlphaFoldDB" id="A0A2U1M171"/>